<dbReference type="Proteomes" id="UP001178507">
    <property type="component" value="Unassembled WGS sequence"/>
</dbReference>
<dbReference type="Pfam" id="PF00520">
    <property type="entry name" value="Ion_trans"/>
    <property type="match status" value="1"/>
</dbReference>
<dbReference type="GO" id="GO:0005886">
    <property type="term" value="C:plasma membrane"/>
    <property type="evidence" value="ECO:0007669"/>
    <property type="project" value="TreeGrafter"/>
</dbReference>
<dbReference type="PANTHER" id="PTHR10217">
    <property type="entry name" value="VOLTAGE AND LIGAND GATED POTASSIUM CHANNEL"/>
    <property type="match status" value="1"/>
</dbReference>
<name>A0AA36N7W7_9DINO</name>
<feature type="transmembrane region" description="Helical" evidence="6">
    <location>
        <begin position="99"/>
        <end position="121"/>
    </location>
</feature>
<dbReference type="InterPro" id="IPR005821">
    <property type="entry name" value="Ion_trans_dom"/>
</dbReference>
<reference evidence="8" key="1">
    <citation type="submission" date="2023-08" db="EMBL/GenBank/DDBJ databases">
        <authorList>
            <person name="Chen Y."/>
            <person name="Shah S."/>
            <person name="Dougan E. K."/>
            <person name="Thang M."/>
            <person name="Chan C."/>
        </authorList>
    </citation>
    <scope>NUCLEOTIDE SEQUENCE</scope>
</reference>
<evidence type="ECO:0000313" key="9">
    <source>
        <dbReference type="Proteomes" id="UP001178507"/>
    </source>
</evidence>
<dbReference type="GO" id="GO:0005249">
    <property type="term" value="F:voltage-gated potassium channel activity"/>
    <property type="evidence" value="ECO:0007669"/>
    <property type="project" value="TreeGrafter"/>
</dbReference>
<feature type="transmembrane region" description="Helical" evidence="6">
    <location>
        <begin position="234"/>
        <end position="262"/>
    </location>
</feature>
<evidence type="ECO:0000256" key="1">
    <source>
        <dbReference type="ARBA" id="ARBA00004141"/>
    </source>
</evidence>
<feature type="region of interest" description="Disordered" evidence="5">
    <location>
        <begin position="18"/>
        <end position="48"/>
    </location>
</feature>
<keyword evidence="4 6" id="KW-0472">Membrane</keyword>
<comment type="caution">
    <text evidence="8">The sequence shown here is derived from an EMBL/GenBank/DDBJ whole genome shotgun (WGS) entry which is preliminary data.</text>
</comment>
<feature type="compositionally biased region" description="Basic and acidic residues" evidence="5">
    <location>
        <begin position="27"/>
        <end position="39"/>
    </location>
</feature>
<sequence length="603" mass="69659">MDNLDESRGPSLLEQLSFLTDTGDNTGKSDRRPTLHLNERWGVPNTSNAPGFIDDLQYSVNQRRPKGRGRMQDRPSIFRRLPISRPEWLPLHPNGNVRILWDVSALLCLSYDLFYIPFGALSPPETLFTAVAAWWTMIFWTLDIFMSNLTACYQNGELVTSHRKITVNYLQTWFLLDLLVTVPDWLSQMGRFADSGEAVQVLRSLRYLRTLRLLRVLKLQRLLAMVYDLIDSEITFIIFTCVRLMFGILVLNHCIACLWYLVGTSALDGDSWLTSGAIPIVDTSLAYRYTTSLHWSLTQFTPASMEVTARNSGERAFSILVLFFALMVFSSVIGQVTASMMSLQGLQGHAKKQFWLLRRLLKTRQVPAESRGRILRFLEQRVTRERKRVQQKDVRILPLLSEPLKNLLAWELHQRLLTRHQLFYILQQCIEPMMMRLTRDAVSESAMADQDVLFCLGENASCMTFVHSGTFLYERGRGAEQIELSAYQWLVEACLWTDWHHLGTLTTTSAGELCHVKPDKFANVMQGHVWPWSFCRHYSIEFLKLLDDLDVAEWSDLLQAEHVHMALERAQETLREDKDWPDEISEAWSELMTRRPTGSIRKT</sequence>
<evidence type="ECO:0000256" key="4">
    <source>
        <dbReference type="ARBA" id="ARBA00023136"/>
    </source>
</evidence>
<dbReference type="PANTHER" id="PTHR10217:SF435">
    <property type="entry name" value="POTASSIUM VOLTAGE-GATED CHANNEL PROTEIN EAG"/>
    <property type="match status" value="1"/>
</dbReference>
<dbReference type="SUPFAM" id="SSF81324">
    <property type="entry name" value="Voltage-gated potassium channels"/>
    <property type="match status" value="1"/>
</dbReference>
<dbReference type="EMBL" id="CAUJNA010003446">
    <property type="protein sequence ID" value="CAJ1402275.1"/>
    <property type="molecule type" value="Genomic_DNA"/>
</dbReference>
<gene>
    <name evidence="8" type="ORF">EVOR1521_LOCUS25203</name>
</gene>
<proteinExistence type="predicted"/>
<keyword evidence="9" id="KW-1185">Reference proteome</keyword>
<evidence type="ECO:0000256" key="3">
    <source>
        <dbReference type="ARBA" id="ARBA00022989"/>
    </source>
</evidence>
<evidence type="ECO:0000256" key="6">
    <source>
        <dbReference type="SAM" id="Phobius"/>
    </source>
</evidence>
<feature type="transmembrane region" description="Helical" evidence="6">
    <location>
        <begin position="316"/>
        <end position="343"/>
    </location>
</feature>
<evidence type="ECO:0000259" key="7">
    <source>
        <dbReference type="Pfam" id="PF00520"/>
    </source>
</evidence>
<dbReference type="InterPro" id="IPR018490">
    <property type="entry name" value="cNMP-bd_dom_sf"/>
</dbReference>
<evidence type="ECO:0000256" key="2">
    <source>
        <dbReference type="ARBA" id="ARBA00022692"/>
    </source>
</evidence>
<organism evidence="8 9">
    <name type="scientific">Effrenium voratum</name>
    <dbReference type="NCBI Taxonomy" id="2562239"/>
    <lineage>
        <taxon>Eukaryota</taxon>
        <taxon>Sar</taxon>
        <taxon>Alveolata</taxon>
        <taxon>Dinophyceae</taxon>
        <taxon>Suessiales</taxon>
        <taxon>Symbiodiniaceae</taxon>
        <taxon>Effrenium</taxon>
    </lineage>
</organism>
<dbReference type="AlphaFoldDB" id="A0AA36N7W7"/>
<evidence type="ECO:0000313" key="8">
    <source>
        <dbReference type="EMBL" id="CAJ1402275.1"/>
    </source>
</evidence>
<dbReference type="SUPFAM" id="SSF51206">
    <property type="entry name" value="cAMP-binding domain-like"/>
    <property type="match status" value="1"/>
</dbReference>
<dbReference type="Gene3D" id="1.10.287.70">
    <property type="match status" value="1"/>
</dbReference>
<feature type="transmembrane region" description="Helical" evidence="6">
    <location>
        <begin position="127"/>
        <end position="145"/>
    </location>
</feature>
<dbReference type="InterPro" id="IPR050818">
    <property type="entry name" value="KCNH_animal-type"/>
</dbReference>
<dbReference type="GO" id="GO:0042391">
    <property type="term" value="P:regulation of membrane potential"/>
    <property type="evidence" value="ECO:0007669"/>
    <property type="project" value="TreeGrafter"/>
</dbReference>
<protein>
    <recommendedName>
        <fullName evidence="7">Ion transport domain-containing protein</fullName>
    </recommendedName>
</protein>
<feature type="domain" description="Ion transport" evidence="7">
    <location>
        <begin position="100"/>
        <end position="340"/>
    </location>
</feature>
<keyword evidence="3 6" id="KW-1133">Transmembrane helix</keyword>
<comment type="subcellular location">
    <subcellularLocation>
        <location evidence="1">Membrane</location>
        <topology evidence="1">Multi-pass membrane protein</topology>
    </subcellularLocation>
</comment>
<evidence type="ECO:0000256" key="5">
    <source>
        <dbReference type="SAM" id="MobiDB-lite"/>
    </source>
</evidence>
<keyword evidence="2 6" id="KW-0812">Transmembrane</keyword>
<accession>A0AA36N7W7</accession>